<dbReference type="InterPro" id="IPR002641">
    <property type="entry name" value="PNPLA_dom"/>
</dbReference>
<evidence type="ECO:0000313" key="7">
    <source>
        <dbReference type="Proteomes" id="UP000236893"/>
    </source>
</evidence>
<evidence type="ECO:0000256" key="1">
    <source>
        <dbReference type="ARBA" id="ARBA00022801"/>
    </source>
</evidence>
<dbReference type="SUPFAM" id="SSF52151">
    <property type="entry name" value="FabD/lysophospholipase-like"/>
    <property type="match status" value="1"/>
</dbReference>
<dbReference type="InterPro" id="IPR043864">
    <property type="entry name" value="Omp85-like_dom"/>
</dbReference>
<dbReference type="InterPro" id="IPR016035">
    <property type="entry name" value="Acyl_Trfase/lysoPLipase"/>
</dbReference>
<dbReference type="Gene3D" id="3.40.1090.10">
    <property type="entry name" value="Cytosolic phospholipase A2 catalytic domain"/>
    <property type="match status" value="2"/>
</dbReference>
<dbReference type="PANTHER" id="PTHR14226:SF29">
    <property type="entry name" value="NEUROPATHY TARGET ESTERASE SWS"/>
    <property type="match status" value="1"/>
</dbReference>
<feature type="domain" description="PNPLA" evidence="5">
    <location>
        <begin position="37"/>
        <end position="227"/>
    </location>
</feature>
<dbReference type="GO" id="GO:0016042">
    <property type="term" value="P:lipid catabolic process"/>
    <property type="evidence" value="ECO:0007669"/>
    <property type="project" value="UniProtKB-UniRule"/>
</dbReference>
<gene>
    <name evidence="6" type="ORF">C3K47_03625</name>
</gene>
<sequence length="754" mass="84525">MLRSIKFSILIKRLTLIFCIVLYAFKSFPQQRPKIGLVLSGGGAKGLAHIGVLKAIDSAGLKIDYITGTSMGAIMGGLYAAGYTGNEIEIIAKSTSWDRLLTNQPDLRSIVYEEKSEFDRYAIELPLVKGKVKIRTGVLEAQELWLTFAKLFLPVNDVRDFSKLKIPFKCIATDVATGKMVVIDKGNIINAVRASMAIPSVFTTVEYNGMNLIDGGVVRNFPVQNVKEMGADYVIGVNVGQGLQSKDKLNSALDVLYQVGSYREAEDFLKQVKECNLFIEPDIEGYGAGSFNDADSIMQRGEMAAVKYFPVLKQFADSLNRLYPPVKTKRDTIPLNYKVKIDRIVVNGLKVTSSSFVIGKMDLKPGRYYNGEQIADAVRRVFGTRNYQSITYEFERYDGDKTQMTLYAKESPQTAVKMALHYNSFSDIAAIVNITSRNFPVKNSRSLLTLNIGKDPKIRAEYFKYLGESRNWGFNFSLKNINYDLPLYVDFEQTSLYRYSFGTIDARLQYAINRSVGVGLGASYEITRLKPKFTSISESSGWNYNWNTYFFYDMNSLDRKQFPTSGISLFTGLGLIFGQNPSIDFFDSNGDPITNLDSLGITFNPYLRGEFKLSYFRSLNKRSTLIWHAQAGVNFDQQQSFLNQFVVGGATDFLRNQVPFIGLREANVTTSSIATGLVGYRYECYRNIFLTGKFNAGYYNFNGTFLDDLTQGDWISGYGIGLGVKTAFGPLELTIMRCDQKGGVSAYVDLGFHF</sequence>
<keyword evidence="2 4" id="KW-0442">Lipid degradation</keyword>
<dbReference type="InterPro" id="IPR050301">
    <property type="entry name" value="NTE"/>
</dbReference>
<feature type="short sequence motif" description="DGA/G" evidence="4">
    <location>
        <begin position="214"/>
        <end position="216"/>
    </location>
</feature>
<dbReference type="Gene3D" id="3.10.20.310">
    <property type="entry name" value="membrane protein fhac"/>
    <property type="match status" value="1"/>
</dbReference>
<dbReference type="AlphaFoldDB" id="A0A2S5A7I5"/>
<evidence type="ECO:0000313" key="6">
    <source>
        <dbReference type="EMBL" id="POY38496.1"/>
    </source>
</evidence>
<evidence type="ECO:0000256" key="4">
    <source>
        <dbReference type="PROSITE-ProRule" id="PRU01161"/>
    </source>
</evidence>
<feature type="active site" description="Nucleophile" evidence="4">
    <location>
        <position position="70"/>
    </location>
</feature>
<keyword evidence="3 4" id="KW-0443">Lipid metabolism</keyword>
<dbReference type="RefSeq" id="WP_103787753.1">
    <property type="nucleotide sequence ID" value="NZ_PQVF01000002.1"/>
</dbReference>
<evidence type="ECO:0000256" key="3">
    <source>
        <dbReference type="ARBA" id="ARBA00023098"/>
    </source>
</evidence>
<dbReference type="Gene3D" id="2.40.160.50">
    <property type="entry name" value="membrane protein fhac: a member of the omp85/tpsb transporter family"/>
    <property type="match status" value="1"/>
</dbReference>
<dbReference type="CDD" id="cd07205">
    <property type="entry name" value="Pat_PNPLA6_PNPLA7_NTE1_like"/>
    <property type="match status" value="1"/>
</dbReference>
<dbReference type="PANTHER" id="PTHR14226">
    <property type="entry name" value="NEUROPATHY TARGET ESTERASE/SWISS CHEESE D.MELANOGASTER"/>
    <property type="match status" value="1"/>
</dbReference>
<dbReference type="Pfam" id="PF19143">
    <property type="entry name" value="Omp85_2"/>
    <property type="match status" value="1"/>
</dbReference>
<evidence type="ECO:0000256" key="2">
    <source>
        <dbReference type="ARBA" id="ARBA00022963"/>
    </source>
</evidence>
<proteinExistence type="predicted"/>
<dbReference type="OrthoDB" id="9770965at2"/>
<dbReference type="EMBL" id="PQVF01000002">
    <property type="protein sequence ID" value="POY38496.1"/>
    <property type="molecule type" value="Genomic_DNA"/>
</dbReference>
<organism evidence="6 7">
    <name type="scientific">Solitalea longa</name>
    <dbReference type="NCBI Taxonomy" id="2079460"/>
    <lineage>
        <taxon>Bacteria</taxon>
        <taxon>Pseudomonadati</taxon>
        <taxon>Bacteroidota</taxon>
        <taxon>Sphingobacteriia</taxon>
        <taxon>Sphingobacteriales</taxon>
        <taxon>Sphingobacteriaceae</taxon>
        <taxon>Solitalea</taxon>
    </lineage>
</organism>
<feature type="short sequence motif" description="GXSXG" evidence="4">
    <location>
        <begin position="68"/>
        <end position="72"/>
    </location>
</feature>
<keyword evidence="7" id="KW-1185">Reference proteome</keyword>
<dbReference type="GO" id="GO:0016787">
    <property type="term" value="F:hydrolase activity"/>
    <property type="evidence" value="ECO:0007669"/>
    <property type="project" value="UniProtKB-UniRule"/>
</dbReference>
<accession>A0A2S5A7I5</accession>
<reference evidence="6 7" key="1">
    <citation type="submission" date="2018-01" db="EMBL/GenBank/DDBJ databases">
        <authorList>
            <person name="Gaut B.S."/>
            <person name="Morton B.R."/>
            <person name="Clegg M.T."/>
            <person name="Duvall M.R."/>
        </authorList>
    </citation>
    <scope>NUCLEOTIDE SEQUENCE [LARGE SCALE GENOMIC DNA]</scope>
    <source>
        <strain evidence="6 7">HR-AV</strain>
    </source>
</reference>
<protein>
    <recommendedName>
        <fullName evidence="5">PNPLA domain-containing protein</fullName>
    </recommendedName>
</protein>
<keyword evidence="1 4" id="KW-0378">Hydrolase</keyword>
<feature type="active site" description="Proton acceptor" evidence="4">
    <location>
        <position position="214"/>
    </location>
</feature>
<dbReference type="Proteomes" id="UP000236893">
    <property type="component" value="Unassembled WGS sequence"/>
</dbReference>
<dbReference type="PROSITE" id="PS51635">
    <property type="entry name" value="PNPLA"/>
    <property type="match status" value="1"/>
</dbReference>
<feature type="short sequence motif" description="GXGXXG" evidence="4">
    <location>
        <begin position="41"/>
        <end position="46"/>
    </location>
</feature>
<dbReference type="Pfam" id="PF01734">
    <property type="entry name" value="Patatin"/>
    <property type="match status" value="1"/>
</dbReference>
<comment type="caution">
    <text evidence="6">The sequence shown here is derived from an EMBL/GenBank/DDBJ whole genome shotgun (WGS) entry which is preliminary data.</text>
</comment>
<name>A0A2S5A7I5_9SPHI</name>
<evidence type="ECO:0000259" key="5">
    <source>
        <dbReference type="PROSITE" id="PS51635"/>
    </source>
</evidence>